<sequence>MPISFLRGAAFAGLAAACIGVAAPALAETELTAFKQAVAVAAAQDDAIAAFYRDRDYAPFWTSADGEARRRALVTVLQEAPAQGLPAARYDVGRLVETFQDARTQRGIGRAEVAAMRMYLDYAHDASRGVLTPGAVVSDIKRKLDRPAPATLIAGLAEASSPLAYLRGLSPQNPEYARLMREKIRLERLIAEGGWGAEIGAGGKIEPGQSGPRVVALRNRLIAMGYLPRIATRTYDATVQKAVQAFQFDHGLNADGIVGPSTREELDVSAERRLRSVLVAMERERWLGNARGDRHVLVNIADFHASIVDHGETVFETRSVVGRNARDYRTPEFSDVMNHMVVNPTWNVPRSIAVREYLPKFQNNPNAAGHLMLVDGAGRVVTRAAVDFSQYTASNFPFDLKQPPSNGNALGRVKFMFPNRYNIYLHDTPSKSLFNRETRAFSHGCIRLSDPFDFAYALLAGQTDDPKGLFQSKLRSGRETRVNLDPPLPVHLIYRTAMGKPKGRMQYRRDIYGRDGAIFDALQAAGVALPEVQG</sequence>
<evidence type="ECO:0000256" key="6">
    <source>
        <dbReference type="ARBA" id="ARBA00023316"/>
    </source>
</evidence>
<dbReference type="Proteomes" id="UP000604473">
    <property type="component" value="Unassembled WGS sequence"/>
</dbReference>
<keyword evidence="13" id="KW-1185">Reference proteome</keyword>
<evidence type="ECO:0000256" key="4">
    <source>
        <dbReference type="ARBA" id="ARBA00022960"/>
    </source>
</evidence>
<dbReference type="KEGG" id="rsu:NHU_01932"/>
<feature type="active site" description="Nucleophile" evidence="7">
    <location>
        <position position="445"/>
    </location>
</feature>
<dbReference type="GO" id="GO:0071555">
    <property type="term" value="P:cell wall organization"/>
    <property type="evidence" value="ECO:0007669"/>
    <property type="project" value="UniProtKB-UniRule"/>
</dbReference>
<dbReference type="CDD" id="cd16913">
    <property type="entry name" value="YkuD_like"/>
    <property type="match status" value="1"/>
</dbReference>
<evidence type="ECO:0000313" key="11">
    <source>
        <dbReference type="EMBL" id="MBL3608106.1"/>
    </source>
</evidence>
<accession>A0A0D6B1U9</accession>
<organism evidence="10 12">
    <name type="scientific">Rhodovulum sulfidophilum</name>
    <name type="common">Rhodobacter sulfidophilus</name>
    <dbReference type="NCBI Taxonomy" id="35806"/>
    <lineage>
        <taxon>Bacteria</taxon>
        <taxon>Pseudomonadati</taxon>
        <taxon>Pseudomonadota</taxon>
        <taxon>Alphaproteobacteria</taxon>
        <taxon>Rhodobacterales</taxon>
        <taxon>Paracoccaceae</taxon>
        <taxon>Rhodovulum</taxon>
    </lineage>
</organism>
<feature type="chain" id="PRO_5044541903" evidence="8">
    <location>
        <begin position="28"/>
        <end position="534"/>
    </location>
</feature>
<evidence type="ECO:0000313" key="13">
    <source>
        <dbReference type="Proteomes" id="UP000604473"/>
    </source>
</evidence>
<evidence type="ECO:0000313" key="12">
    <source>
        <dbReference type="Proteomes" id="UP000064912"/>
    </source>
</evidence>
<dbReference type="EMBL" id="JAESJJ010000003">
    <property type="protein sequence ID" value="MBL3608106.1"/>
    <property type="molecule type" value="Genomic_DNA"/>
</dbReference>
<evidence type="ECO:0000313" key="10">
    <source>
        <dbReference type="EMBL" id="BAQ69087.1"/>
    </source>
</evidence>
<dbReference type="GO" id="GO:0004180">
    <property type="term" value="F:carboxypeptidase activity"/>
    <property type="evidence" value="ECO:0007669"/>
    <property type="project" value="UniProtKB-ARBA"/>
</dbReference>
<gene>
    <name evidence="11" type="ORF">JMM60_04700</name>
    <name evidence="10" type="ORF">NHU_01932</name>
</gene>
<keyword evidence="8" id="KW-0732">Signal</keyword>
<dbReference type="InterPro" id="IPR038063">
    <property type="entry name" value="Transpep_catalytic_dom"/>
</dbReference>
<dbReference type="PROSITE" id="PS52029">
    <property type="entry name" value="LD_TPASE"/>
    <property type="match status" value="1"/>
</dbReference>
<dbReference type="PANTHER" id="PTHR41533:SF2">
    <property type="entry name" value="BLR7131 PROTEIN"/>
    <property type="match status" value="1"/>
</dbReference>
<evidence type="ECO:0000256" key="7">
    <source>
        <dbReference type="PROSITE-ProRule" id="PRU01373"/>
    </source>
</evidence>
<dbReference type="eggNOG" id="COG2989">
    <property type="taxonomic scope" value="Bacteria"/>
</dbReference>
<dbReference type="GO" id="GO:0009252">
    <property type="term" value="P:peptidoglycan biosynthetic process"/>
    <property type="evidence" value="ECO:0007669"/>
    <property type="project" value="UniProtKB-UniPathway"/>
</dbReference>
<comment type="pathway">
    <text evidence="1 7">Cell wall biogenesis; peptidoglycan biosynthesis.</text>
</comment>
<dbReference type="Gene3D" id="2.40.440.10">
    <property type="entry name" value="L,D-transpeptidase catalytic domain-like"/>
    <property type="match status" value="1"/>
</dbReference>
<feature type="signal peptide" evidence="8">
    <location>
        <begin position="1"/>
        <end position="27"/>
    </location>
</feature>
<dbReference type="Pfam" id="PF20142">
    <property type="entry name" value="Scaffold"/>
    <property type="match status" value="1"/>
</dbReference>
<dbReference type="Pfam" id="PF01471">
    <property type="entry name" value="PG_binding_1"/>
    <property type="match status" value="1"/>
</dbReference>
<dbReference type="Gene3D" id="1.10.101.10">
    <property type="entry name" value="PGBD-like superfamily/PGBD"/>
    <property type="match status" value="1"/>
</dbReference>
<protein>
    <submittedName>
        <fullName evidence="11">L,D-transpeptidase family protein</fullName>
    </submittedName>
</protein>
<evidence type="ECO:0000256" key="1">
    <source>
        <dbReference type="ARBA" id="ARBA00004752"/>
    </source>
</evidence>
<dbReference type="UniPathway" id="UPA00219"/>
<dbReference type="PATRIC" id="fig|35806.4.peg.1990"/>
<dbReference type="PANTHER" id="PTHR41533">
    <property type="entry name" value="L,D-TRANSPEPTIDASE HI_1667-RELATED"/>
    <property type="match status" value="1"/>
</dbReference>
<feature type="domain" description="L,D-TPase catalytic" evidence="9">
    <location>
        <begin position="294"/>
        <end position="470"/>
    </location>
</feature>
<dbReference type="GO" id="GO:0008360">
    <property type="term" value="P:regulation of cell shape"/>
    <property type="evidence" value="ECO:0007669"/>
    <property type="project" value="UniProtKB-UniRule"/>
</dbReference>
<evidence type="ECO:0000256" key="3">
    <source>
        <dbReference type="ARBA" id="ARBA00022679"/>
    </source>
</evidence>
<dbReference type="InterPro" id="IPR036365">
    <property type="entry name" value="PGBD-like_sf"/>
</dbReference>
<dbReference type="RefSeq" id="WP_060834730.1">
    <property type="nucleotide sequence ID" value="NZ_JAAEAJ010000001.1"/>
</dbReference>
<keyword evidence="5 7" id="KW-0573">Peptidoglycan synthesis</keyword>
<evidence type="ECO:0000259" key="9">
    <source>
        <dbReference type="PROSITE" id="PS52029"/>
    </source>
</evidence>
<reference evidence="11 13" key="2">
    <citation type="submission" date="2021-01" db="EMBL/GenBank/DDBJ databases">
        <title>Draft genomes of Rhodovulum sulfidophilum.</title>
        <authorList>
            <person name="Guzman M.S."/>
        </authorList>
    </citation>
    <scope>NUCLEOTIDE SEQUENCE [LARGE SCALE GENOMIC DNA]</scope>
    <source>
        <strain evidence="11 13">AB35</strain>
    </source>
</reference>
<dbReference type="InterPro" id="IPR036366">
    <property type="entry name" value="PGBDSf"/>
</dbReference>
<dbReference type="PROSITE" id="PS51257">
    <property type="entry name" value="PROKAR_LIPOPROTEIN"/>
    <property type="match status" value="1"/>
</dbReference>
<dbReference type="EMBL" id="AP014800">
    <property type="protein sequence ID" value="BAQ69087.1"/>
    <property type="molecule type" value="Genomic_DNA"/>
</dbReference>
<name>A0A0D6B1U9_RHOSU</name>
<dbReference type="SUPFAM" id="SSF47090">
    <property type="entry name" value="PGBD-like"/>
    <property type="match status" value="1"/>
</dbReference>
<dbReference type="AlphaFoldDB" id="A0A0D6B1U9"/>
<dbReference type="InterPro" id="IPR002477">
    <property type="entry name" value="Peptidoglycan-bd-like"/>
</dbReference>
<keyword evidence="4 7" id="KW-0133">Cell shape</keyword>
<dbReference type="Pfam" id="PF03734">
    <property type="entry name" value="YkuD"/>
    <property type="match status" value="1"/>
</dbReference>
<comment type="similarity">
    <text evidence="2">Belongs to the YkuD family.</text>
</comment>
<feature type="active site" description="Proton donor/acceptor" evidence="7">
    <location>
        <position position="426"/>
    </location>
</feature>
<dbReference type="InterPro" id="IPR045380">
    <property type="entry name" value="LD_TPept_scaffold_dom"/>
</dbReference>
<evidence type="ECO:0000256" key="2">
    <source>
        <dbReference type="ARBA" id="ARBA00005992"/>
    </source>
</evidence>
<proteinExistence type="inferred from homology"/>
<evidence type="ECO:0000256" key="5">
    <source>
        <dbReference type="ARBA" id="ARBA00022984"/>
    </source>
</evidence>
<evidence type="ECO:0000256" key="8">
    <source>
        <dbReference type="SAM" id="SignalP"/>
    </source>
</evidence>
<reference evidence="10 12" key="1">
    <citation type="submission" date="2015-02" db="EMBL/GenBank/DDBJ databases">
        <title>Genome sequene of Rhodovulum sulfidophilum DSM 2351.</title>
        <authorList>
            <person name="Nagao N."/>
        </authorList>
    </citation>
    <scope>NUCLEOTIDE SEQUENCE [LARGE SCALE GENOMIC DNA]</scope>
    <source>
        <strain evidence="10 12">DSM 2351</strain>
    </source>
</reference>
<keyword evidence="6 7" id="KW-0961">Cell wall biogenesis/degradation</keyword>
<dbReference type="Proteomes" id="UP000064912">
    <property type="component" value="Chromosome"/>
</dbReference>
<dbReference type="InterPro" id="IPR052905">
    <property type="entry name" value="LD-transpeptidase_YkuD-like"/>
</dbReference>
<dbReference type="GO" id="GO:0016740">
    <property type="term" value="F:transferase activity"/>
    <property type="evidence" value="ECO:0007669"/>
    <property type="project" value="UniProtKB-KW"/>
</dbReference>
<keyword evidence="3" id="KW-0808">Transferase</keyword>
<dbReference type="InterPro" id="IPR005490">
    <property type="entry name" value="LD_TPept_cat_dom"/>
</dbReference>
<dbReference type="SUPFAM" id="SSF141523">
    <property type="entry name" value="L,D-transpeptidase catalytic domain-like"/>
    <property type="match status" value="1"/>
</dbReference>